<keyword evidence="4" id="KW-1185">Reference proteome</keyword>
<dbReference type="Proteomes" id="UP000698924">
    <property type="component" value="Unassembled WGS sequence"/>
</dbReference>
<feature type="signal peptide" evidence="1">
    <location>
        <begin position="1"/>
        <end position="19"/>
    </location>
</feature>
<dbReference type="InterPro" id="IPR032186">
    <property type="entry name" value="DUF5018"/>
</dbReference>
<protein>
    <submittedName>
        <fullName evidence="3">DUF5018 domain-containing protein</fullName>
    </submittedName>
</protein>
<gene>
    <name evidence="3" type="ORF">H6D15_13495</name>
</gene>
<evidence type="ECO:0000313" key="3">
    <source>
        <dbReference type="EMBL" id="MBM6858602.1"/>
    </source>
</evidence>
<evidence type="ECO:0000256" key="1">
    <source>
        <dbReference type="SAM" id="SignalP"/>
    </source>
</evidence>
<accession>A0AA41DD56</accession>
<evidence type="ECO:0000259" key="2">
    <source>
        <dbReference type="Pfam" id="PF16410"/>
    </source>
</evidence>
<evidence type="ECO:0000313" key="4">
    <source>
        <dbReference type="Proteomes" id="UP000698924"/>
    </source>
</evidence>
<dbReference type="PROSITE" id="PS51257">
    <property type="entry name" value="PROKAR_LIPOPROTEIN"/>
    <property type="match status" value="1"/>
</dbReference>
<dbReference type="Pfam" id="PF16410">
    <property type="entry name" value="DUF5018"/>
    <property type="match status" value="1"/>
</dbReference>
<dbReference type="Gene3D" id="2.60.40.2340">
    <property type="match status" value="1"/>
</dbReference>
<dbReference type="EMBL" id="JACJMO010000031">
    <property type="protein sequence ID" value="MBM6858602.1"/>
    <property type="molecule type" value="Genomic_DNA"/>
</dbReference>
<comment type="caution">
    <text evidence="3">The sequence shown here is derived from an EMBL/GenBank/DDBJ whole genome shotgun (WGS) entry which is preliminary data.</text>
</comment>
<organism evidence="3 4">
    <name type="scientific">Caecibacteroides pullorum</name>
    <dbReference type="NCBI Taxonomy" id="2725562"/>
    <lineage>
        <taxon>Bacteria</taxon>
        <taxon>Pseudomonadati</taxon>
        <taxon>Bacteroidota</taxon>
        <taxon>Bacteroidia</taxon>
        <taxon>Bacteroidales</taxon>
        <taxon>Bacteroidaceae</taxon>
        <taxon>Caecibacteroides</taxon>
    </lineage>
</organism>
<sequence length="562" mass="60424">MKKIYLLFLGLLSIMTACQEPEYVLPTADRQGITSLTAIFTSGPFADKEIVKYAITDATADKYVIPIPWFYPEDSEDETTPYMTAVRVQAELAPNCTIEPGLTVLDLTQDNYFVYTNAQGEKREICITGERTKSSKCELLSFSLLEPAVSGVIDKSTNVISLISADDLSSCLADITLSPHATITPDPRVEALNYNDEVTFTVVAHNGVDKQEYVVKKTIPEKIPYGFNAPLEELFSLDATAGASIPWNTTNAPTLGVVGGQLVVCMGDGTTPLYFNQETGSKGGTINLGSAQAGCVTSDEGGHLLICNKVDAGGQCNIFVTSSVKDAPQPFYTFTNNTGLPTGAKMKVIGDVTKDAVIILTNDGIDGVTTSSVFTRIVVTNGEIKTPEVVDISSTGLAWGSAPVNSTSVVPASTNVTEGYFLSYYDKNILTYLNGNNQIAAQLANSSGNSWAQNQNCLDTKKFNNAHYLAMLLVSHFPMWGVGPQLYLYDITSKGSLGNDVFTSPALTFKADALKWYQQGESKTASGDVLIAPSTNGFKIYVYYYDNNSATIGGFAADCIQK</sequence>
<dbReference type="AlphaFoldDB" id="A0AA41DD56"/>
<feature type="chain" id="PRO_5041245399" evidence="1">
    <location>
        <begin position="20"/>
        <end position="562"/>
    </location>
</feature>
<proteinExistence type="predicted"/>
<name>A0AA41DD56_9BACT</name>
<feature type="domain" description="DUF5018" evidence="2">
    <location>
        <begin position="6"/>
        <end position="352"/>
    </location>
</feature>
<keyword evidence="1" id="KW-0732">Signal</keyword>
<reference evidence="3 4" key="1">
    <citation type="journal article" date="2021" name="Sci. Rep.">
        <title>The distribution of antibiotic resistance genes in chicken gut microbiota commensals.</title>
        <authorList>
            <person name="Juricova H."/>
            <person name="Matiasovicova J."/>
            <person name="Kubasova T."/>
            <person name="Cejkova D."/>
            <person name="Rychlik I."/>
        </authorList>
    </citation>
    <scope>NUCLEOTIDE SEQUENCE [LARGE SCALE GENOMIC DNA]</scope>
    <source>
        <strain evidence="3 4">An421</strain>
    </source>
</reference>